<evidence type="ECO:0000259" key="10">
    <source>
        <dbReference type="Pfam" id="PF16134"/>
    </source>
</evidence>
<protein>
    <recommendedName>
        <fullName evidence="3">THO complex subunit 2</fullName>
    </recommendedName>
</protein>
<dbReference type="PANTHER" id="PTHR21597:SF0">
    <property type="entry name" value="THO COMPLEX SUBUNIT 2"/>
    <property type="match status" value="1"/>
</dbReference>
<comment type="subunit">
    <text evidence="5">Component of the THO subcomplex, which is composed of THOC1, THOC2, THOC3, THOC5, THOC6 and THOC7. The THO subcomplex interacts with DDX39B to form the THO-DDX39B complex which multimerizes into a 28-subunit tetrameric assembly. Component of the transcription/export (TREX) complex at least composed of ALYREF/THOC4, DDX39B, SARNP/CIP29, CHTOP and the THO subcomplex; in the complex interacts with THOC1, THOC3, THOC5, THOC7 and DDX39B. TREX seems to have a dynamic structure involving ATP-dependent remodeling. Interacts with POLDIP3 and ZC3H11A.</text>
</comment>
<evidence type="ECO:0000313" key="12">
    <source>
        <dbReference type="Proteomes" id="UP000276991"/>
    </source>
</evidence>
<feature type="compositionally biased region" description="Basic and acidic residues" evidence="7">
    <location>
        <begin position="1267"/>
        <end position="1282"/>
    </location>
</feature>
<accession>A0A498SI44</accession>
<keyword evidence="6" id="KW-0175">Coiled coil</keyword>
<proteinExistence type="inferred from homology"/>
<dbReference type="InterPro" id="IPR021418">
    <property type="entry name" value="THO_THOC2_C"/>
</dbReference>
<feature type="compositionally biased region" description="Basic residues" evidence="7">
    <location>
        <begin position="1479"/>
        <end position="1489"/>
    </location>
</feature>
<dbReference type="GO" id="GO:0003729">
    <property type="term" value="F:mRNA binding"/>
    <property type="evidence" value="ECO:0007669"/>
    <property type="project" value="TreeGrafter"/>
</dbReference>
<gene>
    <name evidence="11" type="ORF">NAV_LOCUS3135</name>
</gene>
<evidence type="ECO:0000256" key="1">
    <source>
        <dbReference type="ARBA" id="ARBA00004123"/>
    </source>
</evidence>
<dbReference type="InterPro" id="IPR021726">
    <property type="entry name" value="THO_THOC2_N"/>
</dbReference>
<feature type="compositionally biased region" description="Low complexity" evidence="7">
    <location>
        <begin position="1340"/>
        <end position="1352"/>
    </location>
</feature>
<keyword evidence="12" id="KW-1185">Reference proteome</keyword>
<evidence type="ECO:0000256" key="4">
    <source>
        <dbReference type="ARBA" id="ARBA00023242"/>
    </source>
</evidence>
<feature type="domain" description="THO complex subunit 2 N-terminal" evidence="10">
    <location>
        <begin position="20"/>
        <end position="412"/>
    </location>
</feature>
<feature type="region of interest" description="Disordered" evidence="7">
    <location>
        <begin position="1416"/>
        <end position="1489"/>
    </location>
</feature>
<dbReference type="Pfam" id="PF16134">
    <property type="entry name" value="THOC2_N"/>
    <property type="match status" value="2"/>
</dbReference>
<evidence type="ECO:0000259" key="8">
    <source>
        <dbReference type="Pfam" id="PF11262"/>
    </source>
</evidence>
<dbReference type="GO" id="GO:0000445">
    <property type="term" value="C:THO complex part of transcription export complex"/>
    <property type="evidence" value="ECO:0007669"/>
    <property type="project" value="TreeGrafter"/>
</dbReference>
<comment type="similarity">
    <text evidence="2">Belongs to the THOC2 family.</text>
</comment>
<dbReference type="Proteomes" id="UP000276991">
    <property type="component" value="Unassembled WGS sequence"/>
</dbReference>
<dbReference type="Pfam" id="PF11262">
    <property type="entry name" value="Tho2"/>
    <property type="match status" value="1"/>
</dbReference>
<feature type="compositionally biased region" description="Basic and acidic residues" evidence="7">
    <location>
        <begin position="1362"/>
        <end position="1388"/>
    </location>
</feature>
<dbReference type="PANTHER" id="PTHR21597">
    <property type="entry name" value="THO2 PROTEIN"/>
    <property type="match status" value="1"/>
</dbReference>
<feature type="domain" description="THO complex subunitTHOC2 N-terminal" evidence="9">
    <location>
        <begin position="575"/>
        <end position="650"/>
    </location>
</feature>
<evidence type="ECO:0000256" key="2">
    <source>
        <dbReference type="ARBA" id="ARBA00007857"/>
    </source>
</evidence>
<dbReference type="STRING" id="6277.A0A498SI44"/>
<dbReference type="InterPro" id="IPR032302">
    <property type="entry name" value="THOC2_N"/>
</dbReference>
<dbReference type="InterPro" id="IPR040007">
    <property type="entry name" value="Tho2"/>
</dbReference>
<evidence type="ECO:0000259" key="9">
    <source>
        <dbReference type="Pfam" id="PF11732"/>
    </source>
</evidence>
<reference evidence="11 12" key="1">
    <citation type="submission" date="2018-08" db="EMBL/GenBank/DDBJ databases">
        <authorList>
            <person name="Laetsch R D."/>
            <person name="Stevens L."/>
            <person name="Kumar S."/>
            <person name="Blaxter L. M."/>
        </authorList>
    </citation>
    <scope>NUCLEOTIDE SEQUENCE [LARGE SCALE GENOMIC DNA]</scope>
</reference>
<evidence type="ECO:0000313" key="11">
    <source>
        <dbReference type="EMBL" id="VBB28305.1"/>
    </source>
</evidence>
<evidence type="ECO:0000256" key="6">
    <source>
        <dbReference type="SAM" id="Coils"/>
    </source>
</evidence>
<dbReference type="GO" id="GO:0006406">
    <property type="term" value="P:mRNA export from nucleus"/>
    <property type="evidence" value="ECO:0007669"/>
    <property type="project" value="InterPro"/>
</dbReference>
<feature type="coiled-coil region" evidence="6">
    <location>
        <begin position="931"/>
        <end position="958"/>
    </location>
</feature>
<evidence type="ECO:0000256" key="5">
    <source>
        <dbReference type="ARBA" id="ARBA00047033"/>
    </source>
</evidence>
<feature type="domain" description="THO complex subunitTHOC2 C-terminal" evidence="8">
    <location>
        <begin position="887"/>
        <end position="1192"/>
    </location>
</feature>
<sequence length="1489" mass="169198">MSSTSEALTPQAELLQICRRVIEGQLAPDAAYNIIRTLMKTINNIPSLLVDVLAIVDLELSTEKKNEECRKCFLEFISHLTDRASKNIELLHYFRAIPLKIVADDVLKCELDILGANEQTTRSRVVKTKTRLFFKQVKFNLLREESEGYAKLITELLDNPSLTVPMALSRLYHLIGQFNLDPNRVIDIILECFESALKRRKFFVDLLTEFKANGDDICSILGFKFTFYQRSGSTPASLYKVAAALCDERVIDLLSLCTFLSPKLEDLMNDHKSRVERDGKRAKKSEIISTGMVSVDPRVSSATAAGYVDDNATIAGVSFASVLAVQNADDIKLIDEKESDDAILAKNQKLGLTFALLEAGAWQFAKQMLDRFPEFYAVNASRSIALSIADLLERSTDDFYREKSKFALDDTGTINLSSSLAQTHSLEIVGSWSELVSVVLPVLAYLGPHIAYRPKAAVKLVRLMALFFEEREKDPTCAQTAHTDSVCNALIDAIDETLVPALSLANGNFAYSQELWKLLSHLSYTVRYRTYARWKTVHTIRHPQINICRGSTFGMTRYVLKRLSKETVRMMGRQLGKLCHIHPAVVFDYILDQIQTFENLIDPVVESIRFLSDLEFDVLSFCIIEHLAAPDKQQLKASDGSLSPWLQSLATFVGNVFLKYNIELTGVLQYVANQLKNNKSFDLLVLREIIQNMSGIESTTGLTADQLEALAGGDTLRQEAGSFSSVRTNRRAILRLRDALFKEHLIVGLSILTAQQRQCIVYSESQDIPLKLAGQMLDQCQETLIQFGSFLRTNVRQEEYCNRMPSVWELIGRFHLPVDAAFFISRPTFMHRVYSNFDKSRKSFRESDGSKIKLDSSRKSALFRNAFDEMIGELESNLRPLLPDFIWADISSKVFTIFWVLSMYDISIPKTTYERELQRIRRSLALVSENAEISKTKRAKEEEQLRNVEKKLTDELKKQGDHVERILHILRHDKELLFADCNPKFRGTQMARFLQHCILPRAIFTDMDAAFCAQFTLLLHQQRTGFFQTVFFFDKLFNDIGAILATLTENEANCLGRFLALVLETVQHWHGDKAVFDKECYRFPGFMTKLHMRNPEATNTESISDGMNYESYRTLCHKWQYRMTRSCLGILDGSNYVMMRNCLIVMIKMLAYFPLIENHIANIEKTVNKVHDMEKGRRDDLSLMAASYAGHLRMRKTHTYTELQFHNRLTDVTKKATRAGAARSANGTTNVKVATKSSAIEITELSKQKNSAEGNVIELRRPTNGAAERKAPVASDEKRKLSEPPAAELIAKKKPKVLDGEERPQIQAQRSNEESQLRRSETRKEVHREKEELKMEEGEVGSPSPSSHSEILSSHKKTRSNKGVEDEAPRREKERTRGEEKRERKRESVTSALVFLFITHLLSANIDPITKSHALQTRGKLKTPEDHLKTRERGWKRPAEPTDSDGNTKLARNEGSSGADRSAESKNTKSSEVSPSTRTTRHRRDPHRT</sequence>
<evidence type="ECO:0000256" key="7">
    <source>
        <dbReference type="SAM" id="MobiDB-lite"/>
    </source>
</evidence>
<feature type="compositionally biased region" description="Basic and acidic residues" evidence="7">
    <location>
        <begin position="1311"/>
        <end position="1337"/>
    </location>
</feature>
<dbReference type="GO" id="GO:0006397">
    <property type="term" value="P:mRNA processing"/>
    <property type="evidence" value="ECO:0007669"/>
    <property type="project" value="InterPro"/>
</dbReference>
<organism evidence="11 12">
    <name type="scientific">Acanthocheilonema viteae</name>
    <name type="common">Filarial nematode worm</name>
    <name type="synonym">Dipetalonema viteae</name>
    <dbReference type="NCBI Taxonomy" id="6277"/>
    <lineage>
        <taxon>Eukaryota</taxon>
        <taxon>Metazoa</taxon>
        <taxon>Ecdysozoa</taxon>
        <taxon>Nematoda</taxon>
        <taxon>Chromadorea</taxon>
        <taxon>Rhabditida</taxon>
        <taxon>Spirurina</taxon>
        <taxon>Spiruromorpha</taxon>
        <taxon>Filarioidea</taxon>
        <taxon>Onchocercidae</taxon>
        <taxon>Acanthocheilonema</taxon>
    </lineage>
</organism>
<feature type="compositionally biased region" description="Basic and acidic residues" evidence="7">
    <location>
        <begin position="1422"/>
        <end position="1440"/>
    </location>
</feature>
<keyword evidence="4" id="KW-0539">Nucleus</keyword>
<dbReference type="EMBL" id="UPTC01000380">
    <property type="protein sequence ID" value="VBB28305.1"/>
    <property type="molecule type" value="Genomic_DNA"/>
</dbReference>
<feature type="region of interest" description="Disordered" evidence="7">
    <location>
        <begin position="1246"/>
        <end position="1390"/>
    </location>
</feature>
<name>A0A498SI44_ACAVI</name>
<dbReference type="OrthoDB" id="29024at2759"/>
<evidence type="ECO:0000256" key="3">
    <source>
        <dbReference type="ARBA" id="ARBA00019596"/>
    </source>
</evidence>
<dbReference type="Pfam" id="PF11732">
    <property type="entry name" value="Thoc2"/>
    <property type="match status" value="1"/>
</dbReference>
<comment type="subcellular location">
    <subcellularLocation>
        <location evidence="1">Nucleus</location>
    </subcellularLocation>
</comment>
<feature type="domain" description="THO complex subunit 2 N-terminal" evidence="10">
    <location>
        <begin position="424"/>
        <end position="573"/>
    </location>
</feature>